<sequence>MTSQLTTDDVLRGMDLSGRTAVVTGASSGLGVETARALTAAGCHVLVAVRDVAKARRVVSAENDVVAVDLADLDSVRAAAPSIAEKLPRIDILVNNAGVMASPLLRTAQGFEMQLGTNHLGHFVFTSWLTPNLAEGARIVNLSSDGHQISGMLWDDPNFTDESRYDKWLAYGQSKSANVLFTLGLHSRLADRGVQAFAVHPGVIPTELSRHLGPSDFSGLGNLELTDVAHGAATSVWAATAPDLAEHGGAYLSDCAVGLAAPHATDPGDVERLWEWSQRQIAPWSRADATSRLG</sequence>
<keyword evidence="2" id="KW-0560">Oxidoreductase</keyword>
<dbReference type="Pfam" id="PF00106">
    <property type="entry name" value="adh_short"/>
    <property type="match status" value="1"/>
</dbReference>
<dbReference type="InterPro" id="IPR036291">
    <property type="entry name" value="NAD(P)-bd_dom_sf"/>
</dbReference>
<dbReference type="PANTHER" id="PTHR24320">
    <property type="entry name" value="RETINOL DEHYDROGENASE"/>
    <property type="match status" value="1"/>
</dbReference>
<keyword evidence="5" id="KW-1185">Reference proteome</keyword>
<organism evidence="4 5">
    <name type="scientific">Mycolicibacterium confluentis</name>
    <dbReference type="NCBI Taxonomy" id="28047"/>
    <lineage>
        <taxon>Bacteria</taxon>
        <taxon>Bacillati</taxon>
        <taxon>Actinomycetota</taxon>
        <taxon>Actinomycetes</taxon>
        <taxon>Mycobacteriales</taxon>
        <taxon>Mycobacteriaceae</taxon>
        <taxon>Mycolicibacterium</taxon>
    </lineage>
</organism>
<reference evidence="4" key="1">
    <citation type="journal article" date="2019" name="Emerg. Microbes Infect.">
        <title>Comprehensive subspecies identification of 175 nontuberculous mycobacteria species based on 7547 genomic profiles.</title>
        <authorList>
            <person name="Matsumoto Y."/>
            <person name="Kinjo T."/>
            <person name="Motooka D."/>
            <person name="Nabeya D."/>
            <person name="Jung N."/>
            <person name="Uechi K."/>
            <person name="Horii T."/>
            <person name="Iida T."/>
            <person name="Fujita J."/>
            <person name="Nakamura S."/>
        </authorList>
    </citation>
    <scope>NUCLEOTIDE SEQUENCE [LARGE SCALE GENOMIC DNA]</scope>
    <source>
        <strain evidence="4">JCM 13671</strain>
    </source>
</reference>
<dbReference type="Gene3D" id="3.40.50.720">
    <property type="entry name" value="NAD(P)-binding Rossmann-like Domain"/>
    <property type="match status" value="1"/>
</dbReference>
<evidence type="ECO:0000256" key="2">
    <source>
        <dbReference type="ARBA" id="ARBA00023002"/>
    </source>
</evidence>
<name>A0A7I7Y2W9_9MYCO</name>
<evidence type="ECO:0000313" key="4">
    <source>
        <dbReference type="EMBL" id="BBZ36040.1"/>
    </source>
</evidence>
<evidence type="ECO:0000256" key="1">
    <source>
        <dbReference type="ARBA" id="ARBA00006484"/>
    </source>
</evidence>
<dbReference type="GO" id="GO:0016491">
    <property type="term" value="F:oxidoreductase activity"/>
    <property type="evidence" value="ECO:0007669"/>
    <property type="project" value="UniProtKB-KW"/>
</dbReference>
<dbReference type="EMBL" id="AP022612">
    <property type="protein sequence ID" value="BBZ36040.1"/>
    <property type="molecule type" value="Genomic_DNA"/>
</dbReference>
<evidence type="ECO:0000313" key="5">
    <source>
        <dbReference type="Proteomes" id="UP000466931"/>
    </source>
</evidence>
<dbReference type="CDD" id="cd05327">
    <property type="entry name" value="retinol-DH_like_SDR_c_like"/>
    <property type="match status" value="1"/>
</dbReference>
<dbReference type="PRINTS" id="PR00081">
    <property type="entry name" value="GDHRDH"/>
</dbReference>
<proteinExistence type="inferred from homology"/>
<dbReference type="Proteomes" id="UP000466931">
    <property type="component" value="Chromosome"/>
</dbReference>
<comment type="similarity">
    <text evidence="1 3">Belongs to the short-chain dehydrogenases/reductases (SDR) family.</text>
</comment>
<protein>
    <submittedName>
        <fullName evidence="4">Oxidoreductase</fullName>
    </submittedName>
</protein>
<dbReference type="SUPFAM" id="SSF51735">
    <property type="entry name" value="NAD(P)-binding Rossmann-fold domains"/>
    <property type="match status" value="1"/>
</dbReference>
<dbReference type="OrthoDB" id="4449798at2"/>
<dbReference type="PANTHER" id="PTHR24320:SF283">
    <property type="entry name" value="RETINOL DEHYDROGENASE 11"/>
    <property type="match status" value="1"/>
</dbReference>
<dbReference type="RefSeq" id="WP_109788441.1">
    <property type="nucleotide sequence ID" value="NZ_AP022612.1"/>
</dbReference>
<evidence type="ECO:0000256" key="3">
    <source>
        <dbReference type="RuleBase" id="RU000363"/>
    </source>
</evidence>
<dbReference type="AlphaFoldDB" id="A0A7I7Y2W9"/>
<gene>
    <name evidence="4" type="ORF">MCNF_46450</name>
</gene>
<dbReference type="PRINTS" id="PR00080">
    <property type="entry name" value="SDRFAMILY"/>
</dbReference>
<accession>A0A7I7Y2W9</accession>
<reference evidence="4" key="2">
    <citation type="submission" date="2020-02" db="EMBL/GenBank/DDBJ databases">
        <authorList>
            <person name="Matsumoto Y."/>
            <person name="Motooka D."/>
            <person name="Nakamura S."/>
        </authorList>
    </citation>
    <scope>NUCLEOTIDE SEQUENCE</scope>
    <source>
        <strain evidence="4">JCM 13671</strain>
    </source>
</reference>
<dbReference type="InterPro" id="IPR002347">
    <property type="entry name" value="SDR_fam"/>
</dbReference>